<dbReference type="Pfam" id="PF13577">
    <property type="entry name" value="SnoaL_4"/>
    <property type="match status" value="1"/>
</dbReference>
<evidence type="ECO:0000259" key="1">
    <source>
        <dbReference type="Pfam" id="PF13577"/>
    </source>
</evidence>
<sequence>MFIPPIKLCFLYLLITSYAVCFKHNYRFICCFETNSIALHLNTMEGNKIINAVTNLFKGADSHDWALIESILAPVVTLDYSSMNGFGPAELSPAQIVDNWASFLPGFDKTDHRVSAFKVQLNGKMADVFYSTVASHFLGDQVWVVTANYHTKLAKYDDTWLITYHKIDFESQSGNANLPKQAHQVIADRKAVQ</sequence>
<gene>
    <name evidence="2" type="ORF">FSB76_17820</name>
</gene>
<feature type="domain" description="SnoaL-like" evidence="1">
    <location>
        <begin position="48"/>
        <end position="164"/>
    </location>
</feature>
<reference evidence="2 3" key="1">
    <citation type="journal article" date="2013" name="J. Microbiol.">
        <title>Mucilaginibacter ginsenosidivorax sp. nov., with ginsenoside converting activity isolated from sediment.</title>
        <authorList>
            <person name="Kim J.K."/>
            <person name="Choi T.E."/>
            <person name="Liu Q.M."/>
            <person name="Park H.Y."/>
            <person name="Yi T.H."/>
            <person name="Yoon M.H."/>
            <person name="Kim S.C."/>
            <person name="Im W.T."/>
        </authorList>
    </citation>
    <scope>NUCLEOTIDE SEQUENCE [LARGE SCALE GENOMIC DNA]</scope>
    <source>
        <strain evidence="2 3">KHI28</strain>
    </source>
</reference>
<dbReference type="AlphaFoldDB" id="A0A5B8W644"/>
<organism evidence="2 3">
    <name type="scientific">Mucilaginibacter ginsenosidivorax</name>
    <dbReference type="NCBI Taxonomy" id="862126"/>
    <lineage>
        <taxon>Bacteria</taxon>
        <taxon>Pseudomonadati</taxon>
        <taxon>Bacteroidota</taxon>
        <taxon>Sphingobacteriia</taxon>
        <taxon>Sphingobacteriales</taxon>
        <taxon>Sphingobacteriaceae</taxon>
        <taxon>Mucilaginibacter</taxon>
    </lineage>
</organism>
<dbReference type="SUPFAM" id="SSF54427">
    <property type="entry name" value="NTF2-like"/>
    <property type="match status" value="1"/>
</dbReference>
<accession>A0A5B8W644</accession>
<dbReference type="EMBL" id="CP042437">
    <property type="protein sequence ID" value="QEC77708.1"/>
    <property type="molecule type" value="Genomic_DNA"/>
</dbReference>
<proteinExistence type="predicted"/>
<evidence type="ECO:0000313" key="3">
    <source>
        <dbReference type="Proteomes" id="UP000321362"/>
    </source>
</evidence>
<dbReference type="KEGG" id="mgk:FSB76_17820"/>
<dbReference type="Proteomes" id="UP000321362">
    <property type="component" value="Chromosome"/>
</dbReference>
<dbReference type="InterPro" id="IPR037401">
    <property type="entry name" value="SnoaL-like"/>
</dbReference>
<evidence type="ECO:0000313" key="2">
    <source>
        <dbReference type="EMBL" id="QEC77708.1"/>
    </source>
</evidence>
<keyword evidence="3" id="KW-1185">Reference proteome</keyword>
<name>A0A5B8W644_9SPHI</name>
<dbReference type="Gene3D" id="3.10.450.50">
    <property type="match status" value="1"/>
</dbReference>
<protein>
    <recommendedName>
        <fullName evidence="1">SnoaL-like domain-containing protein</fullName>
    </recommendedName>
</protein>
<dbReference type="InterPro" id="IPR032710">
    <property type="entry name" value="NTF2-like_dom_sf"/>
</dbReference>